<keyword evidence="2" id="KW-0732">Signal</keyword>
<dbReference type="GO" id="GO:0006950">
    <property type="term" value="P:response to stress"/>
    <property type="evidence" value="ECO:0007669"/>
    <property type="project" value="UniProtKB-ARBA"/>
</dbReference>
<feature type="domain" description="Lipocalin/cytosolic fatty-acid binding" evidence="3">
    <location>
        <begin position="27"/>
        <end position="174"/>
    </location>
</feature>
<dbReference type="InterPro" id="IPR002446">
    <property type="entry name" value="Lipocalin_bac"/>
</dbReference>
<name>A0A150WW96_BDEBC</name>
<gene>
    <name evidence="4" type="ORF">AZI85_01715</name>
</gene>
<dbReference type="CDD" id="cd19438">
    <property type="entry name" value="lipocalin_Blc-like"/>
    <property type="match status" value="1"/>
</dbReference>
<dbReference type="PRINTS" id="PR01171">
    <property type="entry name" value="BCTLIPOCALIN"/>
</dbReference>
<feature type="signal peptide" evidence="2">
    <location>
        <begin position="1"/>
        <end position="18"/>
    </location>
</feature>
<dbReference type="PANTHER" id="PTHR10612">
    <property type="entry name" value="APOLIPOPROTEIN D"/>
    <property type="match status" value="1"/>
</dbReference>
<evidence type="ECO:0000313" key="5">
    <source>
        <dbReference type="Proteomes" id="UP000075391"/>
    </source>
</evidence>
<dbReference type="AlphaFoldDB" id="A0A150WW96"/>
<organism evidence="4 5">
    <name type="scientific">Bdellovibrio bacteriovorus</name>
    <dbReference type="NCBI Taxonomy" id="959"/>
    <lineage>
        <taxon>Bacteria</taxon>
        <taxon>Pseudomonadati</taxon>
        <taxon>Bdellovibrionota</taxon>
        <taxon>Bdellovibrionia</taxon>
        <taxon>Bdellovibrionales</taxon>
        <taxon>Pseudobdellovibrionaceae</taxon>
        <taxon>Bdellovibrio</taxon>
    </lineage>
</organism>
<comment type="caution">
    <text evidence="4">The sequence shown here is derived from an EMBL/GenBank/DDBJ whole genome shotgun (WGS) entry which is preliminary data.</text>
</comment>
<evidence type="ECO:0000313" key="4">
    <source>
        <dbReference type="EMBL" id="KYG70676.1"/>
    </source>
</evidence>
<dbReference type="PANTHER" id="PTHR10612:SF34">
    <property type="entry name" value="APOLIPOPROTEIN D"/>
    <property type="match status" value="1"/>
</dbReference>
<feature type="chain" id="PRO_5013433934" description="Lipocalin/cytosolic fatty-acid binding domain-containing protein" evidence="2">
    <location>
        <begin position="19"/>
        <end position="189"/>
    </location>
</feature>
<dbReference type="InterPro" id="IPR047202">
    <property type="entry name" value="Lipocalin_Blc-like_dom"/>
</dbReference>
<dbReference type="InterPro" id="IPR012674">
    <property type="entry name" value="Calycin"/>
</dbReference>
<dbReference type="Proteomes" id="UP000075391">
    <property type="component" value="Unassembled WGS sequence"/>
</dbReference>
<dbReference type="Gene3D" id="2.40.128.20">
    <property type="match status" value="1"/>
</dbReference>
<evidence type="ECO:0000256" key="2">
    <source>
        <dbReference type="PIRNR" id="PIRNR036893"/>
    </source>
</evidence>
<dbReference type="InterPro" id="IPR000566">
    <property type="entry name" value="Lipocln_cytosolic_FA-bd_dom"/>
</dbReference>
<sequence length="189" mass="21483">MRIVAVLIFLFAAATAEAKPLQTVKYVDLTRYQGVWHEIASIPQFFQRKCVKDTTAEYTVLSSEEVKVLNSCTTAKGERLSTEGRAKVADAETNAKLDVTFANFKDKYFFLLAGKYWVIYLDNNYQIAVVGHPTRDYGWILSRTPSLPEATLKDLADFLLIRGYDTCKFMTTPQEGGLTEKQKLCEWNK</sequence>
<dbReference type="PIRSF" id="PIRSF036893">
    <property type="entry name" value="Lipocalin_ApoD"/>
    <property type="match status" value="1"/>
</dbReference>
<dbReference type="OrthoDB" id="5292902at2"/>
<dbReference type="EMBL" id="LUKF01000001">
    <property type="protein sequence ID" value="KYG70676.1"/>
    <property type="molecule type" value="Genomic_DNA"/>
</dbReference>
<protein>
    <recommendedName>
        <fullName evidence="3">Lipocalin/cytosolic fatty-acid binding domain-containing protein</fullName>
    </recommendedName>
</protein>
<evidence type="ECO:0000259" key="3">
    <source>
        <dbReference type="Pfam" id="PF08212"/>
    </source>
</evidence>
<evidence type="ECO:0000256" key="1">
    <source>
        <dbReference type="ARBA" id="ARBA00006889"/>
    </source>
</evidence>
<proteinExistence type="inferred from homology"/>
<comment type="similarity">
    <text evidence="1 2">Belongs to the calycin superfamily. Lipocalin family.</text>
</comment>
<dbReference type="Pfam" id="PF08212">
    <property type="entry name" value="Lipocalin_2"/>
    <property type="match status" value="1"/>
</dbReference>
<accession>A0A150WW96</accession>
<reference evidence="4 5" key="1">
    <citation type="submission" date="2016-03" db="EMBL/GenBank/DDBJ databases">
        <authorList>
            <person name="Ploux O."/>
        </authorList>
    </citation>
    <scope>NUCLEOTIDE SEQUENCE [LARGE SCALE GENOMIC DNA]</scope>
    <source>
        <strain evidence="4 5">BER2</strain>
    </source>
</reference>
<dbReference type="InterPro" id="IPR022271">
    <property type="entry name" value="Lipocalin_ApoD"/>
</dbReference>
<dbReference type="RefSeq" id="WP_063242450.1">
    <property type="nucleotide sequence ID" value="NZ_LUKF01000001.1"/>
</dbReference>
<dbReference type="SUPFAM" id="SSF50814">
    <property type="entry name" value="Lipocalins"/>
    <property type="match status" value="1"/>
</dbReference>